<dbReference type="AlphaFoldDB" id="A0A1A8XZN1"/>
<organism evidence="2 3">
    <name type="scientific">Candidatus Accumulibacter aalborgensis</name>
    <dbReference type="NCBI Taxonomy" id="1860102"/>
    <lineage>
        <taxon>Bacteria</taxon>
        <taxon>Pseudomonadati</taxon>
        <taxon>Pseudomonadota</taxon>
        <taxon>Betaproteobacteria</taxon>
        <taxon>Candidatus Accumulibacter</taxon>
    </lineage>
</organism>
<dbReference type="PANTHER" id="PTHR43566:SF2">
    <property type="entry name" value="DUF4143 DOMAIN-CONTAINING PROTEIN"/>
    <property type="match status" value="1"/>
</dbReference>
<evidence type="ECO:0000313" key="3">
    <source>
        <dbReference type="Proteomes" id="UP000199169"/>
    </source>
</evidence>
<protein>
    <recommendedName>
        <fullName evidence="1">DUF4143 domain-containing protein</fullName>
    </recommendedName>
</protein>
<reference evidence="2 3" key="1">
    <citation type="submission" date="2016-06" db="EMBL/GenBank/DDBJ databases">
        <authorList>
            <person name="Kjaerup R.B."/>
            <person name="Dalgaard T.S."/>
            <person name="Juul-Madsen H.R."/>
        </authorList>
    </citation>
    <scope>NUCLEOTIDE SEQUENCE [LARGE SCALE GENOMIC DNA]</scope>
    <source>
        <strain evidence="2">3</strain>
    </source>
</reference>
<dbReference type="InterPro" id="IPR025420">
    <property type="entry name" value="DUF4143"/>
</dbReference>
<dbReference type="Proteomes" id="UP000199169">
    <property type="component" value="Unassembled WGS sequence"/>
</dbReference>
<dbReference type="EMBL" id="FLQX01000173">
    <property type="protein sequence ID" value="SBT10181.1"/>
    <property type="molecule type" value="Genomic_DNA"/>
</dbReference>
<keyword evidence="3" id="KW-1185">Reference proteome</keyword>
<name>A0A1A8XZN1_9PROT</name>
<accession>A0A1A8XZN1</accession>
<evidence type="ECO:0000259" key="1">
    <source>
        <dbReference type="Pfam" id="PF13635"/>
    </source>
</evidence>
<dbReference type="PANTHER" id="PTHR43566">
    <property type="entry name" value="CONSERVED PROTEIN"/>
    <property type="match status" value="1"/>
</dbReference>
<proteinExistence type="predicted"/>
<feature type="domain" description="DUF4143" evidence="1">
    <location>
        <begin position="98"/>
        <end position="155"/>
    </location>
</feature>
<evidence type="ECO:0000313" key="2">
    <source>
        <dbReference type="EMBL" id="SBT10181.1"/>
    </source>
</evidence>
<sequence length="157" mass="17751">MLRVLADRPDTPARFLILGSAAPEFSRHTAESLAGRVAFQELDGFGLDELAAANGPNHIAPGWLDTRWLRGGFPRSLLASDLPSSREWREAFIRTYLERDLPQLGINLPALTLRRFWTMLAHYHGQTWNSSEIARSLGVSDKTVSRYLDILGRTHRR</sequence>
<dbReference type="Pfam" id="PF13635">
    <property type="entry name" value="DUF4143"/>
    <property type="match status" value="1"/>
</dbReference>
<gene>
    <name evidence="2" type="ORF">ACCAA_910007</name>
</gene>
<dbReference type="RefSeq" id="WP_245754728.1">
    <property type="nucleotide sequence ID" value="NZ_FLQX01000173.1"/>
</dbReference>